<dbReference type="Proteomes" id="UP000032247">
    <property type="component" value="Unassembled WGS sequence"/>
</dbReference>
<evidence type="ECO:0000313" key="3">
    <source>
        <dbReference type="Proteomes" id="UP000032247"/>
    </source>
</evidence>
<dbReference type="SMART" id="SM00860">
    <property type="entry name" value="SMI1_KNR4"/>
    <property type="match status" value="1"/>
</dbReference>
<comment type="caution">
    <text evidence="2">The sequence shown here is derived from an EMBL/GenBank/DDBJ whole genome shotgun (WGS) entry which is preliminary data.</text>
</comment>
<accession>A0A0D1JG68</accession>
<dbReference type="Pfam" id="PF14567">
    <property type="entry name" value="SUKH_5"/>
    <property type="match status" value="1"/>
</dbReference>
<dbReference type="AlphaFoldDB" id="A0A0D1JG68"/>
<name>A0A0D1JG68_BACIU</name>
<dbReference type="EMBL" id="JXBC01000003">
    <property type="protein sequence ID" value="KIU11479.1"/>
    <property type="molecule type" value="Genomic_DNA"/>
</dbReference>
<reference evidence="2 3" key="1">
    <citation type="submission" date="2014-12" db="EMBL/GenBank/DDBJ databases">
        <title>Comparative genome analysis of Bacillus coagulans HM-08, Clostridium butyricum HM-68, Bacillus subtilis HM-66 and Bacillus licheniformis BL-09.</title>
        <authorList>
            <person name="Zhang H."/>
        </authorList>
    </citation>
    <scope>NUCLEOTIDE SEQUENCE [LARGE SCALE GENOMIC DNA]</scope>
    <source>
        <strain evidence="2 3">HM-66</strain>
    </source>
</reference>
<evidence type="ECO:0000259" key="1">
    <source>
        <dbReference type="SMART" id="SM00860"/>
    </source>
</evidence>
<dbReference type="PATRIC" id="fig|1423.173.peg.2131"/>
<evidence type="ECO:0000313" key="2">
    <source>
        <dbReference type="EMBL" id="KIU11479.1"/>
    </source>
</evidence>
<dbReference type="Gene3D" id="3.40.1580.10">
    <property type="entry name" value="SMI1/KNR4-like"/>
    <property type="match status" value="1"/>
</dbReference>
<protein>
    <recommendedName>
        <fullName evidence="1">Knr4/Smi1-like domain-containing protein</fullName>
    </recommendedName>
</protein>
<feature type="domain" description="Knr4/Smi1-like" evidence="1">
    <location>
        <begin position="23"/>
        <end position="137"/>
    </location>
</feature>
<dbReference type="SUPFAM" id="SSF160631">
    <property type="entry name" value="SMI1/KNR4-like"/>
    <property type="match status" value="1"/>
</dbReference>
<gene>
    <name evidence="2" type="ORF">SC09_Contig24orf00478</name>
</gene>
<proteinExistence type="predicted"/>
<dbReference type="InterPro" id="IPR018958">
    <property type="entry name" value="Knr4/Smi1-like_dom"/>
</dbReference>
<sequence>MDFYLKVKEFFAENTKENDFTGGIGEDKILKIEQNLQVTLPVSYKWFLRNYGSGGVYGIDLLGYDFGGASVVETTREYREYRELPSGLVVIEHVDFFGYCLDTNKMNSEGECPVVIWSEFGGYKELDSAHFIKFFYERLHEMKENWEEDQDWED</sequence>
<dbReference type="InterPro" id="IPR037883">
    <property type="entry name" value="Knr4/Smi1-like_sf"/>
</dbReference>
<organism evidence="2 3">
    <name type="scientific">Bacillus subtilis</name>
    <dbReference type="NCBI Taxonomy" id="1423"/>
    <lineage>
        <taxon>Bacteria</taxon>
        <taxon>Bacillati</taxon>
        <taxon>Bacillota</taxon>
        <taxon>Bacilli</taxon>
        <taxon>Bacillales</taxon>
        <taxon>Bacillaceae</taxon>
        <taxon>Bacillus</taxon>
    </lineage>
</organism>